<keyword evidence="11" id="KW-1185">Reference proteome</keyword>
<keyword evidence="4 7" id="KW-1133">Transmembrane helix</keyword>
<feature type="transmembrane region" description="Helical" evidence="7">
    <location>
        <begin position="169"/>
        <end position="194"/>
    </location>
</feature>
<organism evidence="10 11">
    <name type="scientific">Teredinibacter turnerae (strain ATCC 39867 / T7901)</name>
    <dbReference type="NCBI Taxonomy" id="377629"/>
    <lineage>
        <taxon>Bacteria</taxon>
        <taxon>Pseudomonadati</taxon>
        <taxon>Pseudomonadota</taxon>
        <taxon>Gammaproteobacteria</taxon>
        <taxon>Cellvibrionales</taxon>
        <taxon>Cellvibrionaceae</taxon>
        <taxon>Teredinibacter</taxon>
    </lineage>
</organism>
<dbReference type="EMBL" id="CP001614">
    <property type="protein sequence ID" value="ACR13059.1"/>
    <property type="molecule type" value="Genomic_DNA"/>
</dbReference>
<dbReference type="KEGG" id="ttu:TERTU_2531"/>
<keyword evidence="2" id="KW-1003">Cell membrane</keyword>
<feature type="region of interest" description="Disordered" evidence="6">
    <location>
        <begin position="827"/>
        <end position="847"/>
    </location>
</feature>
<feature type="transmembrane region" description="Helical" evidence="7">
    <location>
        <begin position="20"/>
        <end position="44"/>
    </location>
</feature>
<feature type="domain" description="DUF7088" evidence="9">
    <location>
        <begin position="290"/>
        <end position="393"/>
    </location>
</feature>
<dbReference type="PANTHER" id="PTHR30294:SF29">
    <property type="entry name" value="MULTIDRUG ABC TRANSPORTER PERMEASE YBHS-RELATED"/>
    <property type="match status" value="1"/>
</dbReference>
<dbReference type="GO" id="GO:0005886">
    <property type="term" value="C:plasma membrane"/>
    <property type="evidence" value="ECO:0007669"/>
    <property type="project" value="UniProtKB-SubCell"/>
</dbReference>
<dbReference type="STRING" id="377629.TERTU_2531"/>
<dbReference type="eggNOG" id="COG3225">
    <property type="taxonomic scope" value="Bacteria"/>
</dbReference>
<evidence type="ECO:0000256" key="5">
    <source>
        <dbReference type="ARBA" id="ARBA00023136"/>
    </source>
</evidence>
<feature type="transmembrane region" description="Helical" evidence="7">
    <location>
        <begin position="935"/>
        <end position="954"/>
    </location>
</feature>
<evidence type="ECO:0000259" key="8">
    <source>
        <dbReference type="Pfam" id="PF09822"/>
    </source>
</evidence>
<proteinExistence type="predicted"/>
<gene>
    <name evidence="10" type="ordered locus">TERTU_2531</name>
</gene>
<dbReference type="Proteomes" id="UP000009080">
    <property type="component" value="Chromosome"/>
</dbReference>
<evidence type="ECO:0000256" key="3">
    <source>
        <dbReference type="ARBA" id="ARBA00022692"/>
    </source>
</evidence>
<dbReference type="InterPro" id="IPR051449">
    <property type="entry name" value="ABC-2_transporter_component"/>
</dbReference>
<dbReference type="eggNOG" id="COG1277">
    <property type="taxonomic scope" value="Bacteria"/>
</dbReference>
<dbReference type="RefSeq" id="WP_015819172.1">
    <property type="nucleotide sequence ID" value="NC_012997.1"/>
</dbReference>
<evidence type="ECO:0000256" key="1">
    <source>
        <dbReference type="ARBA" id="ARBA00004651"/>
    </source>
</evidence>
<evidence type="ECO:0000256" key="6">
    <source>
        <dbReference type="SAM" id="MobiDB-lite"/>
    </source>
</evidence>
<evidence type="ECO:0000256" key="7">
    <source>
        <dbReference type="SAM" id="Phobius"/>
    </source>
</evidence>
<feature type="transmembrane region" description="Helical" evidence="7">
    <location>
        <begin position="261"/>
        <end position="283"/>
    </location>
</feature>
<dbReference type="GO" id="GO:0140359">
    <property type="term" value="F:ABC-type transporter activity"/>
    <property type="evidence" value="ECO:0007669"/>
    <property type="project" value="InterPro"/>
</dbReference>
<reference evidence="10 11" key="1">
    <citation type="journal article" date="2009" name="PLoS ONE">
        <title>The complete genome of Teredinibacter turnerae T7901: an intracellular endosymbiont of marine wood-boring bivalves (shipworms).</title>
        <authorList>
            <person name="Yang J.C."/>
            <person name="Madupu R."/>
            <person name="Durkin A.S."/>
            <person name="Ekborg N.A."/>
            <person name="Pedamallu C.S."/>
            <person name="Hostetler J.B."/>
            <person name="Radune D."/>
            <person name="Toms B.S."/>
            <person name="Henrissat B."/>
            <person name="Coutinho P.M."/>
            <person name="Schwarz S."/>
            <person name="Field L."/>
            <person name="Trindade-Silva A.E."/>
            <person name="Soares C.A.G."/>
            <person name="Elshahawi S."/>
            <person name="Hanora A."/>
            <person name="Schmidt E.W."/>
            <person name="Haygood M.G."/>
            <person name="Posfai J."/>
            <person name="Benner J."/>
            <person name="Madinger C."/>
            <person name="Nove J."/>
            <person name="Anton B."/>
            <person name="Chaudhary K."/>
            <person name="Foster J."/>
            <person name="Holman A."/>
            <person name="Kumar S."/>
            <person name="Lessard P.A."/>
            <person name="Luyten Y.A."/>
            <person name="Slatko B."/>
            <person name="Wood N."/>
            <person name="Wu B."/>
            <person name="Teplitski M."/>
            <person name="Mougous J.D."/>
            <person name="Ward N."/>
            <person name="Eisen J.A."/>
            <person name="Badger J.H."/>
            <person name="Distel D.L."/>
        </authorList>
    </citation>
    <scope>NUCLEOTIDE SEQUENCE [LARGE SCALE GENOMIC DNA]</scope>
    <source>
        <strain evidence="11">ATCC 39867 / T7901</strain>
    </source>
</reference>
<dbReference type="Pfam" id="PF09822">
    <property type="entry name" value="ABC_transp_aux"/>
    <property type="match status" value="1"/>
</dbReference>
<dbReference type="InterPro" id="IPR055396">
    <property type="entry name" value="DUF7088"/>
</dbReference>
<dbReference type="AlphaFoldDB" id="C5BL93"/>
<feature type="transmembrane region" description="Helical" evidence="7">
    <location>
        <begin position="64"/>
        <end position="81"/>
    </location>
</feature>
<keyword evidence="5 7" id="KW-0472">Membrane</keyword>
<dbReference type="InterPro" id="IPR019196">
    <property type="entry name" value="ABC_transp_unknown"/>
</dbReference>
<dbReference type="Pfam" id="PF23357">
    <property type="entry name" value="DUF7088"/>
    <property type="match status" value="1"/>
</dbReference>
<accession>C5BL93</accession>
<sequence>MRPDKASSYKTTLNIANKELKLFFASPIGYLFIAVFIAATLFVFFWVESFFARNISDVRPMFEWMPILLIFLSAALTMRMWSEERRSGTLEHVVTLPVSTWQFVLGKFTACKTLLAIALLLTLPIPITVSFIGNLDWGPVISGYVATMLLGCAYIAIGLFVSARSDNQIVSLIISVLLCGIFYLLGSGVFTNLLGSTGASLLHMLGTGSRFESITRGVLDIRDFYYYISITLFFLLLNRYSLEKNRWADDAERSAHNRWRLATGLALANIIAFNFVLAPLTMLRIDTTQGQIYSISDATRGYLQQLQEPLVIRGYFSEKTHPLLAPLVPEVKNLLQEYAAESHGNVRVEIVDPASDPKIEEEAGSKYGIKPVPFRVADRYESAVVNSYFNILIEYGDEYKVLSFNDMIEVKARSESDIDVRLRNPEYDITNAIKKVLYAYQAGGNLFDSINTPVKLSAYISPDSQLPHALADFNTVIREELAKRVAESRGKFTFEFIDPTANGGQVAQDIEQNYGFLPMASSLFDDNTFYYYLVLKGEDDLAIQLSLPEDFTADAFDRALDAGLKRFASGFTKTIGFVAPQANPYAAQMGQPAPATFTSLQQFLNENATTKTTDLSTGKVPEDIDLLMVMAPENLDEKSVFALDQYLMKGGTVVMATSPFKANFNQSSINAADYNSGLADWLSFQGVDIQKSLVLDPQSSAFPVPVPRQVGMFTVQEMMLVDYPFFAEVREQGLNQDSPVTSGLVQLTVPWASPIALSDSKNTKREVLKLVETSPGSWLSSSMDISPKANPDGTQGFASGTAAGAQLVAAAITGRFDSYYADKESPLLKEPVSPEGDESVPSKDQKQTEVIGSVIEHSPESARLVVISSNSFAEETVLRMLGSMTGTSYVNPLQMMVNIADWSLDDEGLLSIRSRGHFNRTLPPMEDGARETWEMVNYVLAIFGLILVYLAVLWRKQLRSARYQKLLATIPSLSTQEQ</sequence>
<protein>
    <submittedName>
        <fullName evidence="10">Membrane protein</fullName>
    </submittedName>
</protein>
<keyword evidence="3 7" id="KW-0812">Transmembrane</keyword>
<evidence type="ECO:0000259" key="9">
    <source>
        <dbReference type="Pfam" id="PF23357"/>
    </source>
</evidence>
<evidence type="ECO:0000256" key="4">
    <source>
        <dbReference type="ARBA" id="ARBA00022989"/>
    </source>
</evidence>
<feature type="transmembrane region" description="Helical" evidence="7">
    <location>
        <begin position="114"/>
        <end position="135"/>
    </location>
</feature>
<feature type="domain" description="ABC-type uncharacterised transport system" evidence="8">
    <location>
        <begin position="573"/>
        <end position="897"/>
    </location>
</feature>
<evidence type="ECO:0000256" key="2">
    <source>
        <dbReference type="ARBA" id="ARBA00022475"/>
    </source>
</evidence>
<feature type="transmembrane region" description="Helical" evidence="7">
    <location>
        <begin position="224"/>
        <end position="240"/>
    </location>
</feature>
<dbReference type="OrthoDB" id="9794512at2"/>
<dbReference type="PANTHER" id="PTHR30294">
    <property type="entry name" value="MEMBRANE COMPONENT OF ABC TRANSPORTER YHHJ-RELATED"/>
    <property type="match status" value="1"/>
</dbReference>
<evidence type="ECO:0000313" key="10">
    <source>
        <dbReference type="EMBL" id="ACR13059.1"/>
    </source>
</evidence>
<dbReference type="HOGENOM" id="CLU_305184_0_0_6"/>
<comment type="subcellular location">
    <subcellularLocation>
        <location evidence="1">Cell membrane</location>
        <topology evidence="1">Multi-pass membrane protein</topology>
    </subcellularLocation>
</comment>
<dbReference type="Pfam" id="PF12679">
    <property type="entry name" value="ABC2_membrane_2"/>
    <property type="match status" value="1"/>
</dbReference>
<evidence type="ECO:0000313" key="11">
    <source>
        <dbReference type="Proteomes" id="UP000009080"/>
    </source>
</evidence>
<feature type="transmembrane region" description="Helical" evidence="7">
    <location>
        <begin position="141"/>
        <end position="162"/>
    </location>
</feature>
<name>C5BL93_TERTT</name>